<evidence type="ECO:0000313" key="3">
    <source>
        <dbReference type="EMBL" id="QEA04577.1"/>
    </source>
</evidence>
<dbReference type="EMBL" id="MN079085">
    <property type="protein sequence ID" value="QEA04577.1"/>
    <property type="molecule type" value="Genomic_DNA"/>
</dbReference>
<dbReference type="PANTHER" id="PTHR34351:SF1">
    <property type="entry name" value="SLR1927 PROTEIN"/>
    <property type="match status" value="1"/>
</dbReference>
<accession>A0A5B8RD03</accession>
<sequence length="313" mass="34015">MIDLPLWVRGWLRRRHGDTRARVTLHYRRVYILPTAQGWFFAALVVIMWLAATNYRLNLGFALTYLLVGIGVAAMHRSYRNLAGLTLEPGTPGPLFAGGTARFPVTLINDTPRGRVAIVLDAGDGGVAEDVGSHNQTVVGVPRPAPRRGRLTAGRIRVTTRHPGGLFQAWSWIEPDRAAVVYPLPEAHPPPLPAGRTGDGGAASDTSEEDYAGLRRYRTGDPLPRIAWKASESVGELHTKVFSGTRGVQRRLAWGDAPGLAPEARIARLAAWIEMAHARGEAYTLILPGCSLGPGHGERHRHDCLTALALLPL</sequence>
<feature type="transmembrane region" description="Helical" evidence="2">
    <location>
        <begin position="57"/>
        <end position="75"/>
    </location>
</feature>
<name>A0A5B8RD03_9ZZZZ</name>
<feature type="region of interest" description="Disordered" evidence="1">
    <location>
        <begin position="189"/>
        <end position="210"/>
    </location>
</feature>
<keyword evidence="2" id="KW-0472">Membrane</keyword>
<reference evidence="3" key="1">
    <citation type="submission" date="2019-06" db="EMBL/GenBank/DDBJ databases">
        <authorList>
            <person name="Murdoch R.W."/>
            <person name="Fathepure B."/>
        </authorList>
    </citation>
    <scope>NUCLEOTIDE SEQUENCE</scope>
</reference>
<organism evidence="3">
    <name type="scientific">uncultured organism</name>
    <dbReference type="NCBI Taxonomy" id="155900"/>
    <lineage>
        <taxon>unclassified sequences</taxon>
        <taxon>environmental samples</taxon>
    </lineage>
</organism>
<feature type="transmembrane region" description="Helical" evidence="2">
    <location>
        <begin position="30"/>
        <end position="51"/>
    </location>
</feature>
<keyword evidence="2" id="KW-1133">Transmembrane helix</keyword>
<evidence type="ECO:0000256" key="1">
    <source>
        <dbReference type="SAM" id="MobiDB-lite"/>
    </source>
</evidence>
<protein>
    <submittedName>
        <fullName evidence="3">Uncharacterized protein</fullName>
    </submittedName>
</protein>
<proteinExistence type="predicted"/>
<gene>
    <name evidence="3" type="ORF">KBTEX_00885</name>
</gene>
<dbReference type="PANTHER" id="PTHR34351">
    <property type="entry name" value="SLR1927 PROTEIN-RELATED"/>
    <property type="match status" value="1"/>
</dbReference>
<evidence type="ECO:0000256" key="2">
    <source>
        <dbReference type="SAM" id="Phobius"/>
    </source>
</evidence>
<dbReference type="AlphaFoldDB" id="A0A5B8RD03"/>
<keyword evidence="2" id="KW-0812">Transmembrane</keyword>